<comment type="similarity">
    <text evidence="7">Belongs to the binding-protein-dependent transport system permease family.</text>
</comment>
<feature type="transmembrane region" description="Helical" evidence="7">
    <location>
        <begin position="177"/>
        <end position="198"/>
    </location>
</feature>
<dbReference type="KEGG" id="vap:Vapar_6009"/>
<dbReference type="GO" id="GO:0071916">
    <property type="term" value="F:dipeptide transmembrane transporter activity"/>
    <property type="evidence" value="ECO:0007669"/>
    <property type="project" value="TreeGrafter"/>
</dbReference>
<reference evidence="9" key="1">
    <citation type="submission" date="2009-06" db="EMBL/GenBank/DDBJ databases">
        <title>Complete sequence of chromosome 2 of Variovorax paradoxus S110.</title>
        <authorList>
            <consortium name="US DOE Joint Genome Institute"/>
            <person name="Lucas S."/>
            <person name="Copeland A."/>
            <person name="Lapidus A."/>
            <person name="Glavina del Rio T."/>
            <person name="Tice H."/>
            <person name="Bruce D."/>
            <person name="Goodwin L."/>
            <person name="Pitluck S."/>
            <person name="Chertkov O."/>
            <person name="Brettin T."/>
            <person name="Detter J.C."/>
            <person name="Han C."/>
            <person name="Larimer F."/>
            <person name="Land M."/>
            <person name="Hauser L."/>
            <person name="Kyrpides N."/>
            <person name="Ovchinnikova G."/>
            <person name="Orwin P."/>
            <person name="Leadbetter J.R."/>
            <person name="Spain J.C."/>
            <person name="Han J.I."/>
        </authorList>
    </citation>
    <scope>NUCLEOTIDE SEQUENCE</scope>
    <source>
        <strain evidence="9">S110</strain>
    </source>
</reference>
<sequence precursor="true">MRIVYYLALRLAIAALTLVGVSILVFAGLRLLPGGFEQMVLGPDASVEARAELVAKFGLDQSGPAQYVKWLAAAAAGDLGVSMATSKPVADEMLRRAPATVQVALIATATALAVGLPLGLLAGLGVGRWRSVGRVVGALGASVPEVVLGSVLVYIFSRWSLGATVGGYVPLTEDPGVSLRATLLPGMSLGIFGIALLVRTTRDSVQRVLTDGHVLTAVSQGRTRWQIVRHHVLRNASIPVLTVTATYIGYLLGGALIAEILFSVPGIGLYVYSALGNRDYAVVQAGVLLAAAVFIAVNTVADLGYAVLDPRIDARRHG</sequence>
<protein>
    <submittedName>
        <fullName evidence="9">Binding-protein-dependent transport systems inner membrane component</fullName>
    </submittedName>
</protein>
<dbReference type="InterPro" id="IPR035906">
    <property type="entry name" value="MetI-like_sf"/>
</dbReference>
<keyword evidence="6 7" id="KW-0472">Membrane</keyword>
<accession>C5D0U7</accession>
<dbReference type="GO" id="GO:0005886">
    <property type="term" value="C:plasma membrane"/>
    <property type="evidence" value="ECO:0007669"/>
    <property type="project" value="UniProtKB-SubCell"/>
</dbReference>
<dbReference type="HOGENOM" id="CLU_036879_0_0_4"/>
<evidence type="ECO:0000256" key="1">
    <source>
        <dbReference type="ARBA" id="ARBA00004651"/>
    </source>
</evidence>
<evidence type="ECO:0000256" key="7">
    <source>
        <dbReference type="RuleBase" id="RU363032"/>
    </source>
</evidence>
<dbReference type="SUPFAM" id="SSF161098">
    <property type="entry name" value="MetI-like"/>
    <property type="match status" value="1"/>
</dbReference>
<evidence type="ECO:0000313" key="9">
    <source>
        <dbReference type="EMBL" id="ACS22578.1"/>
    </source>
</evidence>
<evidence type="ECO:0000256" key="3">
    <source>
        <dbReference type="ARBA" id="ARBA00022475"/>
    </source>
</evidence>
<dbReference type="eggNOG" id="COG0601">
    <property type="taxonomic scope" value="Bacteria"/>
</dbReference>
<keyword evidence="3" id="KW-1003">Cell membrane</keyword>
<dbReference type="PANTHER" id="PTHR43163">
    <property type="entry name" value="DIPEPTIDE TRANSPORT SYSTEM PERMEASE PROTEIN DPPB-RELATED"/>
    <property type="match status" value="1"/>
</dbReference>
<dbReference type="PROSITE" id="PS50928">
    <property type="entry name" value="ABC_TM1"/>
    <property type="match status" value="1"/>
</dbReference>
<dbReference type="AlphaFoldDB" id="C5D0U7"/>
<feature type="transmembrane region" description="Helical" evidence="7">
    <location>
        <begin position="136"/>
        <end position="157"/>
    </location>
</feature>
<evidence type="ECO:0000256" key="5">
    <source>
        <dbReference type="ARBA" id="ARBA00022989"/>
    </source>
</evidence>
<name>C5D0U7_VARPS</name>
<dbReference type="STRING" id="543728.Vapar_6009"/>
<proteinExistence type="inferred from homology"/>
<dbReference type="Gene3D" id="1.10.3720.10">
    <property type="entry name" value="MetI-like"/>
    <property type="match status" value="1"/>
</dbReference>
<evidence type="ECO:0000256" key="4">
    <source>
        <dbReference type="ARBA" id="ARBA00022692"/>
    </source>
</evidence>
<feature type="transmembrane region" description="Helical" evidence="7">
    <location>
        <begin position="7"/>
        <end position="29"/>
    </location>
</feature>
<feature type="transmembrane region" description="Helical" evidence="7">
    <location>
        <begin position="103"/>
        <end position="124"/>
    </location>
</feature>
<dbReference type="EMBL" id="CP001636">
    <property type="protein sequence ID" value="ACS22578.1"/>
    <property type="molecule type" value="Genomic_DNA"/>
</dbReference>
<feature type="transmembrane region" description="Helical" evidence="7">
    <location>
        <begin position="282"/>
        <end position="308"/>
    </location>
</feature>
<feature type="domain" description="ABC transmembrane type-1" evidence="8">
    <location>
        <begin position="97"/>
        <end position="301"/>
    </location>
</feature>
<dbReference type="InterPro" id="IPR000515">
    <property type="entry name" value="MetI-like"/>
</dbReference>
<dbReference type="PANTHER" id="PTHR43163:SF6">
    <property type="entry name" value="DIPEPTIDE TRANSPORT SYSTEM PERMEASE PROTEIN DPPB-RELATED"/>
    <property type="match status" value="1"/>
</dbReference>
<evidence type="ECO:0000259" key="8">
    <source>
        <dbReference type="PROSITE" id="PS50928"/>
    </source>
</evidence>
<gene>
    <name evidence="9" type="ordered locus">Vapar_6009</name>
</gene>
<feature type="transmembrane region" description="Helical" evidence="7">
    <location>
        <begin position="238"/>
        <end position="262"/>
    </location>
</feature>
<evidence type="ECO:0000256" key="6">
    <source>
        <dbReference type="ARBA" id="ARBA00023136"/>
    </source>
</evidence>
<keyword evidence="5 7" id="KW-1133">Transmembrane helix</keyword>
<organism evidence="9">
    <name type="scientific">Variovorax paradoxus (strain S110)</name>
    <dbReference type="NCBI Taxonomy" id="543728"/>
    <lineage>
        <taxon>Bacteria</taxon>
        <taxon>Pseudomonadati</taxon>
        <taxon>Pseudomonadota</taxon>
        <taxon>Betaproteobacteria</taxon>
        <taxon>Burkholderiales</taxon>
        <taxon>Comamonadaceae</taxon>
        <taxon>Variovorax</taxon>
    </lineage>
</organism>
<keyword evidence="2 7" id="KW-0813">Transport</keyword>
<keyword evidence="4 7" id="KW-0812">Transmembrane</keyword>
<dbReference type="Pfam" id="PF00528">
    <property type="entry name" value="BPD_transp_1"/>
    <property type="match status" value="1"/>
</dbReference>
<dbReference type="CDD" id="cd06261">
    <property type="entry name" value="TM_PBP2"/>
    <property type="match status" value="1"/>
</dbReference>
<evidence type="ECO:0000256" key="2">
    <source>
        <dbReference type="ARBA" id="ARBA00022448"/>
    </source>
</evidence>
<dbReference type="OrthoDB" id="9803623at2"/>
<comment type="subcellular location">
    <subcellularLocation>
        <location evidence="1 7">Cell membrane</location>
        <topology evidence="1 7">Multi-pass membrane protein</topology>
    </subcellularLocation>
</comment>